<gene>
    <name evidence="3" type="primary">6031375</name>
    <name evidence="2" type="ORF">CpipJ_CPIJ000516</name>
</gene>
<feature type="region of interest" description="Disordered" evidence="1">
    <location>
        <begin position="263"/>
        <end position="336"/>
    </location>
</feature>
<accession>B0W0F2</accession>
<dbReference type="OrthoDB" id="691673at2759"/>
<dbReference type="VEuPathDB" id="VectorBase:CQUJHB006481"/>
<dbReference type="VEuPathDB" id="VectorBase:CPIJ000516"/>
<feature type="compositionally biased region" description="Basic and acidic residues" evidence="1">
    <location>
        <begin position="315"/>
        <end position="324"/>
    </location>
</feature>
<evidence type="ECO:0000313" key="4">
    <source>
        <dbReference type="Proteomes" id="UP000002320"/>
    </source>
</evidence>
<evidence type="ECO:0000256" key="1">
    <source>
        <dbReference type="SAM" id="MobiDB-lite"/>
    </source>
</evidence>
<dbReference type="Proteomes" id="UP000002320">
    <property type="component" value="Unassembled WGS sequence"/>
</dbReference>
<reference evidence="3" key="2">
    <citation type="submission" date="2021-02" db="UniProtKB">
        <authorList>
            <consortium name="EnsemblMetazoa"/>
        </authorList>
    </citation>
    <scope>IDENTIFICATION</scope>
    <source>
        <strain evidence="3">JHB</strain>
    </source>
</reference>
<dbReference type="EnsemblMetazoa" id="CPIJ000516-RA">
    <property type="protein sequence ID" value="CPIJ000516-PA"/>
    <property type="gene ID" value="CPIJ000516"/>
</dbReference>
<name>B0W0F2_CULQU</name>
<keyword evidence="4" id="KW-1185">Reference proteome</keyword>
<proteinExistence type="predicted"/>
<evidence type="ECO:0000313" key="2">
    <source>
        <dbReference type="EMBL" id="EDS39691.1"/>
    </source>
</evidence>
<dbReference type="InParanoid" id="B0W0F2"/>
<dbReference type="EMBL" id="DS231817">
    <property type="protein sequence ID" value="EDS39691.1"/>
    <property type="molecule type" value="Genomic_DNA"/>
</dbReference>
<dbReference type="AlphaFoldDB" id="B0W0F2"/>
<sequence length="438" mass="47285">MGRSILSGQYGSVFFPQATFGEDPVRLADQERGSYEKFVRMSAPARVLASTLTWSNAFNHLGQQWSVNIYEVNLFNDGLDELLSKAKATGTAGAADSTTPKPAVTLSTSEAVATITTATATSTTGPGKIFVVPTNLLLKPPTSTVNLNSPIPIYTQPTSSIASSMAPSGAGMAPMKLLLVNTPKPAVTLSTSEAVATITTATATSTTGPGKIFVVPTNLLLKPPTSTVNLNSPIPIYTQPTHGSIRRWNGPDEAAAGEHHLQGRNHLTDSDPGLGSHGTVPDATSPDAGTLTHAHSDRTQATNRKHSRAQQSLETTHDDADHHGNIRRRKTKTASLPQRREIFRLQNPAQPRENLAVSRARLALDKERLEFEKQIGGPLVDVVRNLSGFFNGFLQQFQHQQQQLQQKQTVAGSRPARNCTCDKTRWLKSSLVLRRPGW</sequence>
<protein>
    <submittedName>
        <fullName evidence="2 3">Uncharacterized protein</fullName>
    </submittedName>
</protein>
<evidence type="ECO:0000313" key="3">
    <source>
        <dbReference type="EnsemblMetazoa" id="CPIJ000516-PA"/>
    </source>
</evidence>
<organism>
    <name type="scientific">Culex quinquefasciatus</name>
    <name type="common">Southern house mosquito</name>
    <name type="synonym">Culex pungens</name>
    <dbReference type="NCBI Taxonomy" id="7176"/>
    <lineage>
        <taxon>Eukaryota</taxon>
        <taxon>Metazoa</taxon>
        <taxon>Ecdysozoa</taxon>
        <taxon>Arthropoda</taxon>
        <taxon>Hexapoda</taxon>
        <taxon>Insecta</taxon>
        <taxon>Pterygota</taxon>
        <taxon>Neoptera</taxon>
        <taxon>Endopterygota</taxon>
        <taxon>Diptera</taxon>
        <taxon>Nematocera</taxon>
        <taxon>Culicoidea</taxon>
        <taxon>Culicidae</taxon>
        <taxon>Culicinae</taxon>
        <taxon>Culicini</taxon>
        <taxon>Culex</taxon>
        <taxon>Culex</taxon>
    </lineage>
</organism>
<dbReference type="HOGENOM" id="CLU_625935_0_0_1"/>
<reference evidence="2" key="1">
    <citation type="submission" date="2007-03" db="EMBL/GenBank/DDBJ databases">
        <title>Annotation of Culex pipiens quinquefasciatus.</title>
        <authorList>
            <consortium name="The Broad Institute Genome Sequencing Platform"/>
            <person name="Atkinson P.W."/>
            <person name="Hemingway J."/>
            <person name="Christensen B.M."/>
            <person name="Higgs S."/>
            <person name="Kodira C."/>
            <person name="Hannick L."/>
            <person name="Megy K."/>
            <person name="O'Leary S."/>
            <person name="Pearson M."/>
            <person name="Haas B.J."/>
            <person name="Mauceli E."/>
            <person name="Wortman J.R."/>
            <person name="Lee N.H."/>
            <person name="Guigo R."/>
            <person name="Stanke M."/>
            <person name="Alvarado L."/>
            <person name="Amedeo P."/>
            <person name="Antoine C.H."/>
            <person name="Arensburger P."/>
            <person name="Bidwell S.L."/>
            <person name="Crawford M."/>
            <person name="Camaro F."/>
            <person name="Devon K."/>
            <person name="Engels R."/>
            <person name="Hammond M."/>
            <person name="Howarth C."/>
            <person name="Koehrsen M."/>
            <person name="Lawson D."/>
            <person name="Montgomery P."/>
            <person name="Nene V."/>
            <person name="Nusbaum C."/>
            <person name="Puiu D."/>
            <person name="Romero-Severson J."/>
            <person name="Severson D.W."/>
            <person name="Shumway M."/>
            <person name="Sisk P."/>
            <person name="Stolte C."/>
            <person name="Zeng Q."/>
            <person name="Eisenstadt E."/>
            <person name="Fraser-Liggett C."/>
            <person name="Strausberg R."/>
            <person name="Galagan J."/>
            <person name="Birren B."/>
            <person name="Collins F.H."/>
        </authorList>
    </citation>
    <scope>NUCLEOTIDE SEQUENCE [LARGE SCALE GENOMIC DNA]</scope>
    <source>
        <strain evidence="2">JHB</strain>
    </source>
</reference>
<dbReference type="KEGG" id="cqu:CpipJ_CPIJ000516"/>